<proteinExistence type="predicted"/>
<dbReference type="AlphaFoldDB" id="A0A1W1DW01"/>
<gene>
    <name evidence="1" type="ORF">MNB_SUP05-7-61</name>
</gene>
<name>A0A1W1DW01_9ZZZZ</name>
<evidence type="ECO:0000313" key="1">
    <source>
        <dbReference type="EMBL" id="SFV85831.1"/>
    </source>
</evidence>
<protein>
    <submittedName>
        <fullName evidence="1">Uncharacterized protein</fullName>
    </submittedName>
</protein>
<sequence>MGWFSVQNLITHVDDIYPNQPILVTGVIADLPEATTDKTKFIFYANFPFKSRLKLS</sequence>
<dbReference type="EMBL" id="FPHW01000248">
    <property type="protein sequence ID" value="SFV85831.1"/>
    <property type="molecule type" value="Genomic_DNA"/>
</dbReference>
<accession>A0A1W1DW01</accession>
<reference evidence="1" key="1">
    <citation type="submission" date="2016-10" db="EMBL/GenBank/DDBJ databases">
        <authorList>
            <person name="de Groot N.N."/>
        </authorList>
    </citation>
    <scope>NUCLEOTIDE SEQUENCE</scope>
</reference>
<organism evidence="1">
    <name type="scientific">hydrothermal vent metagenome</name>
    <dbReference type="NCBI Taxonomy" id="652676"/>
    <lineage>
        <taxon>unclassified sequences</taxon>
        <taxon>metagenomes</taxon>
        <taxon>ecological metagenomes</taxon>
    </lineage>
</organism>